<dbReference type="PANTHER" id="PTHR47481">
    <property type="match status" value="1"/>
</dbReference>
<proteinExistence type="predicted"/>
<dbReference type="GeneID" id="104727894"/>
<reference evidence="2" key="1">
    <citation type="journal article" date="2014" name="Nat. Commun.">
        <title>The emerging biofuel crop Camelina sativa retains a highly undifferentiated hexaploid genome structure.</title>
        <authorList>
            <person name="Kagale S."/>
            <person name="Koh C."/>
            <person name="Nixon J."/>
            <person name="Bollina V."/>
            <person name="Clarke W.E."/>
            <person name="Tuteja R."/>
            <person name="Spillane C."/>
            <person name="Robinson S.J."/>
            <person name="Links M.G."/>
            <person name="Clarke C."/>
            <person name="Higgins E.E."/>
            <person name="Huebert T."/>
            <person name="Sharpe A.G."/>
            <person name="Parkin I.A."/>
        </authorList>
    </citation>
    <scope>NUCLEOTIDE SEQUENCE [LARGE SCALE GENOMIC DNA]</scope>
    <source>
        <strain evidence="2">cv. DH55</strain>
    </source>
</reference>
<dbReference type="PANTHER" id="PTHR47481:SF10">
    <property type="entry name" value="COPIA-LIKE POLYPROTEIN_RETROTRANSPOSON"/>
    <property type="match status" value="1"/>
</dbReference>
<accession>A0ABM0URZ0</accession>
<organism evidence="2 3">
    <name type="scientific">Camelina sativa</name>
    <name type="common">False flax</name>
    <name type="synonym">Myagrum sativum</name>
    <dbReference type="NCBI Taxonomy" id="90675"/>
    <lineage>
        <taxon>Eukaryota</taxon>
        <taxon>Viridiplantae</taxon>
        <taxon>Streptophyta</taxon>
        <taxon>Embryophyta</taxon>
        <taxon>Tracheophyta</taxon>
        <taxon>Spermatophyta</taxon>
        <taxon>Magnoliopsida</taxon>
        <taxon>eudicotyledons</taxon>
        <taxon>Gunneridae</taxon>
        <taxon>Pentapetalae</taxon>
        <taxon>rosids</taxon>
        <taxon>malvids</taxon>
        <taxon>Brassicales</taxon>
        <taxon>Brassicaceae</taxon>
        <taxon>Camelineae</taxon>
        <taxon>Camelina</taxon>
    </lineage>
</organism>
<gene>
    <name evidence="3" type="primary">LOC104727894</name>
</gene>
<evidence type="ECO:0000256" key="1">
    <source>
        <dbReference type="SAM" id="MobiDB-lite"/>
    </source>
</evidence>
<dbReference type="Pfam" id="PF14223">
    <property type="entry name" value="Retrotran_gag_2"/>
    <property type="match status" value="1"/>
</dbReference>
<dbReference type="RefSeq" id="XP_010445258.1">
    <property type="nucleotide sequence ID" value="XM_010446956.1"/>
</dbReference>
<evidence type="ECO:0000313" key="2">
    <source>
        <dbReference type="Proteomes" id="UP000694864"/>
    </source>
</evidence>
<dbReference type="Proteomes" id="UP000694864">
    <property type="component" value="Chromosome 11"/>
</dbReference>
<keyword evidence="2" id="KW-1185">Reference proteome</keyword>
<protein>
    <submittedName>
        <fullName evidence="3">Uncharacterized protein LOC104727894</fullName>
    </submittedName>
</protein>
<feature type="compositionally biased region" description="Gly residues" evidence="1">
    <location>
        <begin position="238"/>
        <end position="255"/>
    </location>
</feature>
<reference evidence="3" key="2">
    <citation type="submission" date="2025-08" db="UniProtKB">
        <authorList>
            <consortium name="RefSeq"/>
        </authorList>
    </citation>
    <scope>IDENTIFICATION</scope>
    <source>
        <tissue evidence="3">Leaf</tissue>
    </source>
</reference>
<evidence type="ECO:0000313" key="3">
    <source>
        <dbReference type="RefSeq" id="XP_010445258.1"/>
    </source>
</evidence>
<name>A0ABM0URZ0_CAMSA</name>
<feature type="region of interest" description="Disordered" evidence="1">
    <location>
        <begin position="238"/>
        <end position="280"/>
    </location>
</feature>
<dbReference type="InterPro" id="IPR036875">
    <property type="entry name" value="Znf_CCHC_sf"/>
</dbReference>
<dbReference type="SUPFAM" id="SSF57756">
    <property type="entry name" value="Retrovirus zinc finger-like domains"/>
    <property type="match status" value="1"/>
</dbReference>
<feature type="compositionally biased region" description="Low complexity" evidence="1">
    <location>
        <begin position="256"/>
        <end position="278"/>
    </location>
</feature>
<sequence>MAEGYGSYPFPSTLHVASSVTIKLSDGNYLFWKTQFESLLRCQKLLGFVNGSVPKPSAVLVTSTNNHAVEVPNPSYEDWICTDELIKSWIFGTLTEEVLGLVHALPTSQDVWLSLAGNFNKSSVAREFDLRRHLQLLNIKGQTFTDYCHEFRAVCDNLSSIGKPVDENMKIFTFLNGLGREYDPISTVLQSSMSRTPAPTFNDVVLEISGYDSKLQSYETPSDVSLHLAFHTHRGGCSGSGLRGRGNNRGRGGYSTRGRGFSQQVSSSGWTQSGSSSSRPVCQICGRIGHVALKCWNRFDNSYQSDDVPQSLAALRLSDPSGKEWVTY</sequence>